<protein>
    <submittedName>
        <fullName evidence="4">Uncharacterized protein</fullName>
    </submittedName>
</protein>
<organism evidence="4 5">
    <name type="scientific">Aspergillus glaucus CBS 516.65</name>
    <dbReference type="NCBI Taxonomy" id="1160497"/>
    <lineage>
        <taxon>Eukaryota</taxon>
        <taxon>Fungi</taxon>
        <taxon>Dikarya</taxon>
        <taxon>Ascomycota</taxon>
        <taxon>Pezizomycotina</taxon>
        <taxon>Eurotiomycetes</taxon>
        <taxon>Eurotiomycetidae</taxon>
        <taxon>Eurotiales</taxon>
        <taxon>Aspergillaceae</taxon>
        <taxon>Aspergillus</taxon>
        <taxon>Aspergillus subgen. Aspergillus</taxon>
    </lineage>
</organism>
<feature type="non-terminal residue" evidence="4">
    <location>
        <position position="1"/>
    </location>
</feature>
<gene>
    <name evidence="4" type="ORF">ASPGLDRAFT_87038</name>
</gene>
<dbReference type="OrthoDB" id="366390at2759"/>
<dbReference type="Gene3D" id="1.25.40.20">
    <property type="entry name" value="Ankyrin repeat-containing domain"/>
    <property type="match status" value="1"/>
</dbReference>
<proteinExistence type="predicted"/>
<evidence type="ECO:0000256" key="1">
    <source>
        <dbReference type="ARBA" id="ARBA00022737"/>
    </source>
</evidence>
<feature type="repeat" description="ANK" evidence="3">
    <location>
        <begin position="90"/>
        <end position="112"/>
    </location>
</feature>
<dbReference type="PROSITE" id="PS50088">
    <property type="entry name" value="ANK_REPEAT"/>
    <property type="match status" value="2"/>
</dbReference>
<name>A0A1L9VSA1_ASPGL</name>
<dbReference type="InterPro" id="IPR002110">
    <property type="entry name" value="Ankyrin_rpt"/>
</dbReference>
<evidence type="ECO:0000313" key="4">
    <source>
        <dbReference type="EMBL" id="OJJ86789.1"/>
    </source>
</evidence>
<dbReference type="AlphaFoldDB" id="A0A1L9VSA1"/>
<reference evidence="5" key="1">
    <citation type="journal article" date="2017" name="Genome Biol.">
        <title>Comparative genomics reveals high biological diversity and specific adaptations in the industrially and medically important fungal genus Aspergillus.</title>
        <authorList>
            <person name="de Vries R.P."/>
            <person name="Riley R."/>
            <person name="Wiebenga A."/>
            <person name="Aguilar-Osorio G."/>
            <person name="Amillis S."/>
            <person name="Uchima C.A."/>
            <person name="Anderluh G."/>
            <person name="Asadollahi M."/>
            <person name="Askin M."/>
            <person name="Barry K."/>
            <person name="Battaglia E."/>
            <person name="Bayram O."/>
            <person name="Benocci T."/>
            <person name="Braus-Stromeyer S.A."/>
            <person name="Caldana C."/>
            <person name="Canovas D."/>
            <person name="Cerqueira G.C."/>
            <person name="Chen F."/>
            <person name="Chen W."/>
            <person name="Choi C."/>
            <person name="Clum A."/>
            <person name="Dos Santos R.A."/>
            <person name="Damasio A.R."/>
            <person name="Diallinas G."/>
            <person name="Emri T."/>
            <person name="Fekete E."/>
            <person name="Flipphi M."/>
            <person name="Freyberg S."/>
            <person name="Gallo A."/>
            <person name="Gournas C."/>
            <person name="Habgood R."/>
            <person name="Hainaut M."/>
            <person name="Harispe M.L."/>
            <person name="Henrissat B."/>
            <person name="Hilden K.S."/>
            <person name="Hope R."/>
            <person name="Hossain A."/>
            <person name="Karabika E."/>
            <person name="Karaffa L."/>
            <person name="Karanyi Z."/>
            <person name="Krasevec N."/>
            <person name="Kuo A."/>
            <person name="Kusch H."/>
            <person name="LaButti K."/>
            <person name="Lagendijk E.L."/>
            <person name="Lapidus A."/>
            <person name="Levasseur A."/>
            <person name="Lindquist E."/>
            <person name="Lipzen A."/>
            <person name="Logrieco A.F."/>
            <person name="MacCabe A."/>
            <person name="Maekelae M.R."/>
            <person name="Malavazi I."/>
            <person name="Melin P."/>
            <person name="Meyer V."/>
            <person name="Mielnichuk N."/>
            <person name="Miskei M."/>
            <person name="Molnar A.P."/>
            <person name="Mule G."/>
            <person name="Ngan C.Y."/>
            <person name="Orejas M."/>
            <person name="Orosz E."/>
            <person name="Ouedraogo J.P."/>
            <person name="Overkamp K.M."/>
            <person name="Park H.-S."/>
            <person name="Perrone G."/>
            <person name="Piumi F."/>
            <person name="Punt P.J."/>
            <person name="Ram A.F."/>
            <person name="Ramon A."/>
            <person name="Rauscher S."/>
            <person name="Record E."/>
            <person name="Riano-Pachon D.M."/>
            <person name="Robert V."/>
            <person name="Roehrig J."/>
            <person name="Ruller R."/>
            <person name="Salamov A."/>
            <person name="Salih N.S."/>
            <person name="Samson R.A."/>
            <person name="Sandor E."/>
            <person name="Sanguinetti M."/>
            <person name="Schuetze T."/>
            <person name="Sepcic K."/>
            <person name="Shelest E."/>
            <person name="Sherlock G."/>
            <person name="Sophianopoulou V."/>
            <person name="Squina F.M."/>
            <person name="Sun H."/>
            <person name="Susca A."/>
            <person name="Todd R.B."/>
            <person name="Tsang A."/>
            <person name="Unkles S.E."/>
            <person name="van de Wiele N."/>
            <person name="van Rossen-Uffink D."/>
            <person name="Oliveira J.V."/>
            <person name="Vesth T.C."/>
            <person name="Visser J."/>
            <person name="Yu J.-H."/>
            <person name="Zhou M."/>
            <person name="Andersen M.R."/>
            <person name="Archer D.B."/>
            <person name="Baker S.E."/>
            <person name="Benoit I."/>
            <person name="Brakhage A.A."/>
            <person name="Braus G.H."/>
            <person name="Fischer R."/>
            <person name="Frisvad J.C."/>
            <person name="Goldman G.H."/>
            <person name="Houbraken J."/>
            <person name="Oakley B."/>
            <person name="Pocsi I."/>
            <person name="Scazzocchio C."/>
            <person name="Seiboth B."/>
            <person name="vanKuyk P.A."/>
            <person name="Wortman J."/>
            <person name="Dyer P.S."/>
            <person name="Grigoriev I.V."/>
        </authorList>
    </citation>
    <scope>NUCLEOTIDE SEQUENCE [LARGE SCALE GENOMIC DNA]</scope>
    <source>
        <strain evidence="5">CBS 516.65</strain>
    </source>
</reference>
<dbReference type="Proteomes" id="UP000184300">
    <property type="component" value="Unassembled WGS sequence"/>
</dbReference>
<keyword evidence="1" id="KW-0677">Repeat</keyword>
<dbReference type="RefSeq" id="XP_022403478.1">
    <property type="nucleotide sequence ID" value="XM_022550410.1"/>
</dbReference>
<dbReference type="VEuPathDB" id="FungiDB:ASPGLDRAFT_87038"/>
<dbReference type="SMART" id="SM00248">
    <property type="entry name" value="ANK"/>
    <property type="match status" value="3"/>
</dbReference>
<dbReference type="PROSITE" id="PS50297">
    <property type="entry name" value="ANK_REP_REGION"/>
    <property type="match status" value="2"/>
</dbReference>
<dbReference type="SUPFAM" id="SSF48403">
    <property type="entry name" value="Ankyrin repeat"/>
    <property type="match status" value="1"/>
</dbReference>
<sequence>GDMYTLLLVLNKGCYPNFADAKKRTPLSYAAECGNVEILKHLLSDPRVGHDPVGIDGYTPLFRAIMAGQAAVVSTLINEGRVDANPTDKNGLTPLLYAARAGHAHMVKVLLE</sequence>
<evidence type="ECO:0000313" key="5">
    <source>
        <dbReference type="Proteomes" id="UP000184300"/>
    </source>
</evidence>
<dbReference type="Pfam" id="PF12796">
    <property type="entry name" value="Ank_2"/>
    <property type="match status" value="1"/>
</dbReference>
<dbReference type="InterPro" id="IPR036770">
    <property type="entry name" value="Ankyrin_rpt-contain_sf"/>
</dbReference>
<dbReference type="STRING" id="1160497.A0A1L9VSA1"/>
<dbReference type="EMBL" id="KV878892">
    <property type="protein sequence ID" value="OJJ86789.1"/>
    <property type="molecule type" value="Genomic_DNA"/>
</dbReference>
<keyword evidence="2 3" id="KW-0040">ANK repeat</keyword>
<evidence type="ECO:0000256" key="3">
    <source>
        <dbReference type="PROSITE-ProRule" id="PRU00023"/>
    </source>
</evidence>
<keyword evidence="5" id="KW-1185">Reference proteome</keyword>
<accession>A0A1L9VSA1</accession>
<feature type="repeat" description="ANK" evidence="3">
    <location>
        <begin position="56"/>
        <end position="80"/>
    </location>
</feature>
<dbReference type="PANTHER" id="PTHR24198">
    <property type="entry name" value="ANKYRIN REPEAT AND PROTEIN KINASE DOMAIN-CONTAINING PROTEIN"/>
    <property type="match status" value="1"/>
</dbReference>
<dbReference type="GeneID" id="34466670"/>
<dbReference type="PANTHER" id="PTHR24198:SF165">
    <property type="entry name" value="ANKYRIN REPEAT-CONTAINING PROTEIN-RELATED"/>
    <property type="match status" value="1"/>
</dbReference>
<evidence type="ECO:0000256" key="2">
    <source>
        <dbReference type="ARBA" id="ARBA00023043"/>
    </source>
</evidence>
<feature type="non-terminal residue" evidence="4">
    <location>
        <position position="112"/>
    </location>
</feature>